<dbReference type="AlphaFoldDB" id="A0A5N7MX37"/>
<reference evidence="1 2" key="1">
    <citation type="journal article" date="2019" name="Syst. Appl. Microbiol.">
        <title>Microvirga tunisiensis sp. nov., a root nodule symbiotic bacterium isolated from Lupinus micranthus and L. luteus grown in Northern Tunisia.</title>
        <authorList>
            <person name="Msaddak A."/>
            <person name="Rejili M."/>
            <person name="Duran D."/>
            <person name="Mars M."/>
            <person name="Palacios J.M."/>
            <person name="Ruiz-Argueso T."/>
            <person name="Rey L."/>
            <person name="Imperial J."/>
        </authorList>
    </citation>
    <scope>NUCLEOTIDE SEQUENCE [LARGE SCALE GENOMIC DNA]</scope>
    <source>
        <strain evidence="1 2">Lmie10</strain>
    </source>
</reference>
<accession>A0A5N7MX37</accession>
<gene>
    <name evidence="1" type="ORF">FS320_43430</name>
</gene>
<name>A0A5N7MX37_9HYPH</name>
<organism evidence="1 2">
    <name type="scientific">Microvirga tunisiensis</name>
    <dbReference type="NCBI Taxonomy" id="2108360"/>
    <lineage>
        <taxon>Bacteria</taxon>
        <taxon>Pseudomonadati</taxon>
        <taxon>Pseudomonadota</taxon>
        <taxon>Alphaproteobacteria</taxon>
        <taxon>Hyphomicrobiales</taxon>
        <taxon>Methylobacteriaceae</taxon>
        <taxon>Microvirga</taxon>
    </lineage>
</organism>
<sequence>MGLACVRHGATPPCLRQRTRPGCSTSCLVAERCWDRVRYAIEEYTWRFDGLRRRASHRRRT</sequence>
<proteinExistence type="predicted"/>
<protein>
    <submittedName>
        <fullName evidence="1">Uncharacterized protein</fullName>
    </submittedName>
</protein>
<dbReference type="EMBL" id="VOSK01000755">
    <property type="protein sequence ID" value="MPR31523.1"/>
    <property type="molecule type" value="Genomic_DNA"/>
</dbReference>
<evidence type="ECO:0000313" key="2">
    <source>
        <dbReference type="Proteomes" id="UP000403266"/>
    </source>
</evidence>
<evidence type="ECO:0000313" key="1">
    <source>
        <dbReference type="EMBL" id="MPR31523.1"/>
    </source>
</evidence>
<comment type="caution">
    <text evidence="1">The sequence shown here is derived from an EMBL/GenBank/DDBJ whole genome shotgun (WGS) entry which is preliminary data.</text>
</comment>
<keyword evidence="2" id="KW-1185">Reference proteome</keyword>
<dbReference type="Proteomes" id="UP000403266">
    <property type="component" value="Unassembled WGS sequence"/>
</dbReference>